<dbReference type="AlphaFoldDB" id="A0A7R8YZS3"/>
<evidence type="ECO:0000313" key="1">
    <source>
        <dbReference type="EMBL" id="CAD7091579.1"/>
    </source>
</evidence>
<accession>A0A7R8YZS3</accession>
<reference evidence="1 2" key="1">
    <citation type="submission" date="2020-11" db="EMBL/GenBank/DDBJ databases">
        <authorList>
            <person name="Wallbank WR R."/>
            <person name="Pardo Diaz C."/>
            <person name="Kozak K."/>
            <person name="Martin S."/>
            <person name="Jiggins C."/>
            <person name="Moest M."/>
            <person name="Warren A I."/>
            <person name="Generalovic N T."/>
            <person name="Byers J.R.P. K."/>
            <person name="Montejo-Kovacevich G."/>
            <person name="Yen C E."/>
        </authorList>
    </citation>
    <scope>NUCLEOTIDE SEQUENCE [LARGE SCALE GENOMIC DNA]</scope>
</reference>
<gene>
    <name evidence="1" type="ORF">HERILL_LOCUS13991</name>
</gene>
<dbReference type="InParanoid" id="A0A7R8YZS3"/>
<evidence type="ECO:0000313" key="2">
    <source>
        <dbReference type="Proteomes" id="UP000594454"/>
    </source>
</evidence>
<dbReference type="EMBL" id="LR899013">
    <property type="protein sequence ID" value="CAD7091579.1"/>
    <property type="molecule type" value="Genomic_DNA"/>
</dbReference>
<organism evidence="1 2">
    <name type="scientific">Hermetia illucens</name>
    <name type="common">Black soldier fly</name>
    <dbReference type="NCBI Taxonomy" id="343691"/>
    <lineage>
        <taxon>Eukaryota</taxon>
        <taxon>Metazoa</taxon>
        <taxon>Ecdysozoa</taxon>
        <taxon>Arthropoda</taxon>
        <taxon>Hexapoda</taxon>
        <taxon>Insecta</taxon>
        <taxon>Pterygota</taxon>
        <taxon>Neoptera</taxon>
        <taxon>Endopterygota</taxon>
        <taxon>Diptera</taxon>
        <taxon>Brachycera</taxon>
        <taxon>Stratiomyomorpha</taxon>
        <taxon>Stratiomyidae</taxon>
        <taxon>Hermetiinae</taxon>
        <taxon>Hermetia</taxon>
    </lineage>
</organism>
<dbReference type="Proteomes" id="UP000594454">
    <property type="component" value="Chromosome 5"/>
</dbReference>
<protein>
    <submittedName>
        <fullName evidence="1">Uncharacterized protein</fullName>
    </submittedName>
</protein>
<keyword evidence="2" id="KW-1185">Reference proteome</keyword>
<proteinExistence type="predicted"/>
<name>A0A7R8YZS3_HERIL</name>
<sequence length="107" mass="11984">MQPLKKRPDKALAELTHQNEKLKALFGITPNEEIPSPAAHNGVIRDAIASIPSNSAPEEFTHSAPRSLLQHQSLSIQIHTLQQYHIIIHPRHTGSCDLPKHPPRLQF</sequence>